<dbReference type="GO" id="GO:0016020">
    <property type="term" value="C:membrane"/>
    <property type="evidence" value="ECO:0007669"/>
    <property type="project" value="UniProtKB-UniRule"/>
</dbReference>
<dbReference type="Pfam" id="PF13181">
    <property type="entry name" value="TPR_8"/>
    <property type="match status" value="1"/>
</dbReference>
<evidence type="ECO:0000256" key="3">
    <source>
        <dbReference type="SAM" id="SignalP"/>
    </source>
</evidence>
<evidence type="ECO:0000259" key="4">
    <source>
        <dbReference type="PROSITE" id="PS51123"/>
    </source>
</evidence>
<dbReference type="CDD" id="cd07185">
    <property type="entry name" value="OmpA_C-like"/>
    <property type="match status" value="1"/>
</dbReference>
<protein>
    <recommendedName>
        <fullName evidence="4">OmpA-like domain-containing protein</fullName>
    </recommendedName>
</protein>
<dbReference type="Gene3D" id="3.30.1330.60">
    <property type="entry name" value="OmpA-like domain"/>
    <property type="match status" value="1"/>
</dbReference>
<dbReference type="PROSITE" id="PS50005">
    <property type="entry name" value="TPR"/>
    <property type="match status" value="2"/>
</dbReference>
<gene>
    <name evidence="5" type="ORF">CW751_11155</name>
</gene>
<evidence type="ECO:0000313" key="5">
    <source>
        <dbReference type="EMBL" id="PKR80212.1"/>
    </source>
</evidence>
<keyword evidence="6" id="KW-1185">Reference proteome</keyword>
<dbReference type="InterPro" id="IPR036737">
    <property type="entry name" value="OmpA-like_sf"/>
</dbReference>
<dbReference type="InterPro" id="IPR011990">
    <property type="entry name" value="TPR-like_helical_dom_sf"/>
</dbReference>
<evidence type="ECO:0000313" key="6">
    <source>
        <dbReference type="Proteomes" id="UP000236654"/>
    </source>
</evidence>
<feature type="repeat" description="TPR" evidence="1">
    <location>
        <begin position="61"/>
        <end position="94"/>
    </location>
</feature>
<dbReference type="SMART" id="SM00028">
    <property type="entry name" value="TPR"/>
    <property type="match status" value="2"/>
</dbReference>
<dbReference type="InterPro" id="IPR050330">
    <property type="entry name" value="Bact_OuterMem_StrucFunc"/>
</dbReference>
<dbReference type="SUPFAM" id="SSF48452">
    <property type="entry name" value="TPR-like"/>
    <property type="match status" value="1"/>
</dbReference>
<sequence length="694" mass="77829">MKNILLSISLLFSVVVLAQPAAVVKADAAFKSGKYYEAAELAVKAYEKISPRNERALDLKSSLAYKAGYSFEKAFDTEKAIEWYQRAIDLRHYEENPYVYFRIANNYKKQGSYDKARENYEEFLTLVPIDKQAQNALASLEEAVVMKDNRTRYTVKSETKINDAGLDMAPSISSRRGNAIVFGSTRSSSVSGGTDPITGEGFFNIWEVEKERSGNWTAPKLFEADSLNTEHNEGTMVFDGRFRNIFFTRCPSVHKKALGCQIWMAEKKGRSFGLPEKLPLAPSDTISVGHPLPNENGSALIFSSDMPGGFGGRDLWYTEYDRRAKTWSKPENLGAAVNTAGDELFPTFALNGDLFFASNGHKGLGGLDIFRAKKSDDPKVFTAPENLGTPLNSDANDYHLIEMDERNGFFTSNRSGSVGSKNLPDIWSYELPPNIFDLKVIVTEVGGVSRIEGATVEVTPEGGTAFTKVTNENGEVFWDKKPDGTRFINEETDFVVKVLTTEGYHESDNIEVFSTKELKYDQNFILEMNLLPKTPIVLPEVRYDLGSSVLQVKEGEINSKDSLNYVYDLLQEYPGMVLKLVSHTDARGSARTNERLAKARAQSCVDYLVNEKGVDPKRLIPTGKGENSPRIIYKQDGKYLPNKPSGEFEAIELKESFINQFKSSDKELFEQLHQYNRRTEAEVVRMDFNESKSE</sequence>
<dbReference type="SUPFAM" id="SSF103088">
    <property type="entry name" value="OmpA-like"/>
    <property type="match status" value="1"/>
</dbReference>
<feature type="signal peptide" evidence="3">
    <location>
        <begin position="1"/>
        <end position="18"/>
    </location>
</feature>
<dbReference type="Proteomes" id="UP000236654">
    <property type="component" value="Unassembled WGS sequence"/>
</dbReference>
<dbReference type="InterPro" id="IPR019734">
    <property type="entry name" value="TPR_rpt"/>
</dbReference>
<keyword evidence="1" id="KW-0802">TPR repeat</keyword>
<dbReference type="EMBL" id="PJNI01000012">
    <property type="protein sequence ID" value="PKR80212.1"/>
    <property type="molecule type" value="Genomic_DNA"/>
</dbReference>
<name>A0A2I0R0U6_9FLAO</name>
<reference evidence="5 6" key="1">
    <citation type="submission" date="2017-12" db="EMBL/GenBank/DDBJ databases">
        <title>The draft genome sequence of Brumimicrobium saltpan LHR20.</title>
        <authorList>
            <person name="Do Z.-J."/>
            <person name="Luo H.-R."/>
        </authorList>
    </citation>
    <scope>NUCLEOTIDE SEQUENCE [LARGE SCALE GENOMIC DNA]</scope>
    <source>
        <strain evidence="5 6">LHR20</strain>
    </source>
</reference>
<evidence type="ECO:0000256" key="2">
    <source>
        <dbReference type="PROSITE-ProRule" id="PRU00473"/>
    </source>
</evidence>
<feature type="domain" description="OmpA-like" evidence="4">
    <location>
        <begin position="530"/>
        <end position="687"/>
    </location>
</feature>
<accession>A0A2I0R0U6</accession>
<dbReference type="OrthoDB" id="9809364at2"/>
<dbReference type="RefSeq" id="WP_101335114.1">
    <property type="nucleotide sequence ID" value="NZ_PJNI01000012.1"/>
</dbReference>
<feature type="repeat" description="TPR" evidence="1">
    <location>
        <begin position="97"/>
        <end position="130"/>
    </location>
</feature>
<dbReference type="AlphaFoldDB" id="A0A2I0R0U6"/>
<dbReference type="Gene3D" id="1.25.40.10">
    <property type="entry name" value="Tetratricopeptide repeat domain"/>
    <property type="match status" value="1"/>
</dbReference>
<keyword evidence="2" id="KW-0472">Membrane</keyword>
<feature type="chain" id="PRO_5014113920" description="OmpA-like domain-containing protein" evidence="3">
    <location>
        <begin position="19"/>
        <end position="694"/>
    </location>
</feature>
<dbReference type="Pfam" id="PF00691">
    <property type="entry name" value="OmpA"/>
    <property type="match status" value="1"/>
</dbReference>
<evidence type="ECO:0000256" key="1">
    <source>
        <dbReference type="PROSITE-ProRule" id="PRU00339"/>
    </source>
</evidence>
<keyword evidence="3" id="KW-0732">Signal</keyword>
<dbReference type="PANTHER" id="PTHR30329:SF21">
    <property type="entry name" value="LIPOPROTEIN YIAD-RELATED"/>
    <property type="match status" value="1"/>
</dbReference>
<organism evidence="5 6">
    <name type="scientific">Brumimicrobium salinarum</name>
    <dbReference type="NCBI Taxonomy" id="2058658"/>
    <lineage>
        <taxon>Bacteria</taxon>
        <taxon>Pseudomonadati</taxon>
        <taxon>Bacteroidota</taxon>
        <taxon>Flavobacteriia</taxon>
        <taxon>Flavobacteriales</taxon>
        <taxon>Crocinitomicaceae</taxon>
        <taxon>Brumimicrobium</taxon>
    </lineage>
</organism>
<proteinExistence type="predicted"/>
<comment type="caution">
    <text evidence="5">The sequence shown here is derived from an EMBL/GenBank/DDBJ whole genome shotgun (WGS) entry which is preliminary data.</text>
</comment>
<dbReference type="PANTHER" id="PTHR30329">
    <property type="entry name" value="STATOR ELEMENT OF FLAGELLAR MOTOR COMPLEX"/>
    <property type="match status" value="1"/>
</dbReference>
<dbReference type="InterPro" id="IPR006665">
    <property type="entry name" value="OmpA-like"/>
</dbReference>
<dbReference type="PROSITE" id="PS51123">
    <property type="entry name" value="OMPA_2"/>
    <property type="match status" value="1"/>
</dbReference>
<dbReference type="SUPFAM" id="SSF82171">
    <property type="entry name" value="DPP6 N-terminal domain-like"/>
    <property type="match status" value="1"/>
</dbReference>